<dbReference type="RefSeq" id="WP_349147027.1">
    <property type="nucleotide sequence ID" value="NZ_JBBNFP010000001.1"/>
</dbReference>
<sequence>MLNVELQNTKKQHNTLIVRRLQKYAENGVFAANVCVVEKKRVDLAIDCYRFSERMEAKGNMEMRWEQP</sequence>
<accession>A0ABV1FMD2</accession>
<dbReference type="EMBL" id="JBBNFP010000001">
    <property type="protein sequence ID" value="MEQ2485545.1"/>
    <property type="molecule type" value="Genomic_DNA"/>
</dbReference>
<dbReference type="Proteomes" id="UP001487296">
    <property type="component" value="Unassembled WGS sequence"/>
</dbReference>
<proteinExistence type="predicted"/>
<comment type="caution">
    <text evidence="1">The sequence shown here is derived from an EMBL/GenBank/DDBJ whole genome shotgun (WGS) entry which is preliminary data.</text>
</comment>
<gene>
    <name evidence="1" type="ORF">AAAT34_00585</name>
</gene>
<keyword evidence="2" id="KW-1185">Reference proteome</keyword>
<evidence type="ECO:0000313" key="1">
    <source>
        <dbReference type="EMBL" id="MEQ2485545.1"/>
    </source>
</evidence>
<reference evidence="1 2" key="1">
    <citation type="submission" date="2024-04" db="EMBL/GenBank/DDBJ databases">
        <title>Human intestinal bacterial collection.</title>
        <authorList>
            <person name="Pauvert C."/>
            <person name="Hitch T.C.A."/>
            <person name="Clavel T."/>
        </authorList>
    </citation>
    <scope>NUCLEOTIDE SEQUENCE [LARGE SCALE GENOMIC DNA]</scope>
    <source>
        <strain evidence="1 2">CLA-AA-H145</strain>
    </source>
</reference>
<organism evidence="1 2">
    <name type="scientific">Hallella faecis</name>
    <dbReference type="NCBI Taxonomy" id="2841596"/>
    <lineage>
        <taxon>Bacteria</taxon>
        <taxon>Pseudomonadati</taxon>
        <taxon>Bacteroidota</taxon>
        <taxon>Bacteroidia</taxon>
        <taxon>Bacteroidales</taxon>
        <taxon>Prevotellaceae</taxon>
        <taxon>Hallella</taxon>
    </lineage>
</organism>
<protein>
    <submittedName>
        <fullName evidence="1">Uncharacterized protein</fullName>
    </submittedName>
</protein>
<evidence type="ECO:0000313" key="2">
    <source>
        <dbReference type="Proteomes" id="UP001487296"/>
    </source>
</evidence>
<name>A0ABV1FMD2_9BACT</name>